<evidence type="ECO:0000256" key="1">
    <source>
        <dbReference type="SAM" id="MobiDB-lite"/>
    </source>
</evidence>
<dbReference type="AlphaFoldDB" id="A0AAN6HEA5"/>
<evidence type="ECO:0000259" key="2">
    <source>
        <dbReference type="PROSITE" id="PS51112"/>
    </source>
</evidence>
<comment type="caution">
    <text evidence="3">The sequence shown here is derived from an EMBL/GenBank/DDBJ whole genome shotgun (WGS) entry which is preliminary data.</text>
</comment>
<accession>A0AAN6HEA5</accession>
<gene>
    <name evidence="3" type="ORF">LTR91_019281</name>
</gene>
<dbReference type="Pfam" id="PF01871">
    <property type="entry name" value="AMMECR1"/>
    <property type="match status" value="1"/>
</dbReference>
<dbReference type="NCBIfam" id="TIGR00296">
    <property type="entry name" value="TIGR00296 family protein"/>
    <property type="match status" value="1"/>
</dbReference>
<feature type="compositionally biased region" description="Low complexity" evidence="1">
    <location>
        <begin position="103"/>
        <end position="126"/>
    </location>
</feature>
<feature type="region of interest" description="Disordered" evidence="1">
    <location>
        <begin position="103"/>
        <end position="150"/>
    </location>
</feature>
<proteinExistence type="predicted"/>
<protein>
    <recommendedName>
        <fullName evidence="2">AMMECR1 domain-containing protein</fullName>
    </recommendedName>
</protein>
<evidence type="ECO:0000313" key="4">
    <source>
        <dbReference type="Proteomes" id="UP001175353"/>
    </source>
</evidence>
<feature type="domain" description="AMMECR1" evidence="2">
    <location>
        <begin position="112"/>
        <end position="316"/>
    </location>
</feature>
<dbReference type="PANTHER" id="PTHR13016">
    <property type="entry name" value="AMMECR1 HOMOLOG"/>
    <property type="match status" value="1"/>
</dbReference>
<dbReference type="Gene3D" id="3.30.700.20">
    <property type="entry name" value="Hypothetical protein ph0010, domain 1"/>
    <property type="match status" value="1"/>
</dbReference>
<evidence type="ECO:0000313" key="3">
    <source>
        <dbReference type="EMBL" id="KAK0962843.1"/>
    </source>
</evidence>
<dbReference type="InterPro" id="IPR036071">
    <property type="entry name" value="AMMECR1_dom_sf"/>
</dbReference>
<dbReference type="Proteomes" id="UP001175353">
    <property type="component" value="Unassembled WGS sequence"/>
</dbReference>
<feature type="compositionally biased region" description="Acidic residues" evidence="1">
    <location>
        <begin position="64"/>
        <end position="83"/>
    </location>
</feature>
<dbReference type="PANTHER" id="PTHR13016:SF0">
    <property type="entry name" value="AMME SYNDROME CANDIDATE GENE 1 PROTEIN"/>
    <property type="match status" value="1"/>
</dbReference>
<keyword evidence="4" id="KW-1185">Reference proteome</keyword>
<dbReference type="SUPFAM" id="SSF143447">
    <property type="entry name" value="AMMECR1-like"/>
    <property type="match status" value="1"/>
</dbReference>
<dbReference type="PROSITE" id="PS51112">
    <property type="entry name" value="AMMECR1"/>
    <property type="match status" value="1"/>
</dbReference>
<name>A0AAN6HEA5_9PEZI</name>
<feature type="compositionally biased region" description="Low complexity" evidence="1">
    <location>
        <begin position="137"/>
        <end position="146"/>
    </location>
</feature>
<dbReference type="InterPro" id="IPR027485">
    <property type="entry name" value="AMMECR1_N"/>
</dbReference>
<dbReference type="EMBL" id="JAUJLE010000287">
    <property type="protein sequence ID" value="KAK0962843.1"/>
    <property type="molecule type" value="Genomic_DNA"/>
</dbReference>
<organism evidence="3 4">
    <name type="scientific">Friedmanniomyces endolithicus</name>
    <dbReference type="NCBI Taxonomy" id="329885"/>
    <lineage>
        <taxon>Eukaryota</taxon>
        <taxon>Fungi</taxon>
        <taxon>Dikarya</taxon>
        <taxon>Ascomycota</taxon>
        <taxon>Pezizomycotina</taxon>
        <taxon>Dothideomycetes</taxon>
        <taxon>Dothideomycetidae</taxon>
        <taxon>Mycosphaerellales</taxon>
        <taxon>Teratosphaeriaceae</taxon>
        <taxon>Friedmanniomyces</taxon>
    </lineage>
</organism>
<dbReference type="InterPro" id="IPR023473">
    <property type="entry name" value="AMMECR1"/>
</dbReference>
<reference evidence="3" key="1">
    <citation type="submission" date="2023-06" db="EMBL/GenBank/DDBJ databases">
        <title>Black Yeasts Isolated from many extreme environments.</title>
        <authorList>
            <person name="Coleine C."/>
            <person name="Stajich J.E."/>
            <person name="Selbmann L."/>
        </authorList>
    </citation>
    <scope>NUCLEOTIDE SEQUENCE</scope>
    <source>
        <strain evidence="3">CCFEE 5200</strain>
    </source>
</reference>
<sequence>MRPLTPRPVPDHDLPTAANAHCAYAFECLVASFEHRQPLSLAQVDELWVQYRGSKIDYRHIDGDGAEQDDGESDADEGAEMDEPVAARPAAVSRLLTMDDAASAGSSNSSLPLSTRSVASSTPSSRGKGSGAGTPASSRSSQASVGRSGGREKYPLFVTWNTTSRSGHKSLRGCIGTFEPQELEYGLRSYALTSAFEDVRFSPIPASLLPSLSAHITLLTNFSQPTKDPLDWTLGTHGIRISFSVHGRRYGATYLPDVAQEQGWSKEETLVSLMRKGGWSGSSSRWLSTWREGKGELVRYEGKAVGLHYGEWRDWREWATAGTGVRSQGLK</sequence>
<dbReference type="InterPro" id="IPR002733">
    <property type="entry name" value="AMMECR1_domain"/>
</dbReference>
<feature type="region of interest" description="Disordered" evidence="1">
    <location>
        <begin position="60"/>
        <end position="84"/>
    </location>
</feature>